<dbReference type="PROSITE" id="PS51782">
    <property type="entry name" value="LYSM"/>
    <property type="match status" value="1"/>
</dbReference>
<proteinExistence type="predicted"/>
<dbReference type="CDD" id="cd12797">
    <property type="entry name" value="M23_peptidase"/>
    <property type="match status" value="1"/>
</dbReference>
<dbReference type="OrthoDB" id="9814460at2"/>
<keyword evidence="2" id="KW-1133">Transmembrane helix</keyword>
<dbReference type="SMART" id="SM01208">
    <property type="entry name" value="G5"/>
    <property type="match status" value="1"/>
</dbReference>
<dbReference type="InterPro" id="IPR050570">
    <property type="entry name" value="Cell_wall_metabolism_enzyme"/>
</dbReference>
<dbReference type="KEGG" id="tjr:TherJR_0158"/>
<dbReference type="Proteomes" id="UP000002377">
    <property type="component" value="Chromosome"/>
</dbReference>
<dbReference type="PROSITE" id="PS51109">
    <property type="entry name" value="G5"/>
    <property type="match status" value="1"/>
</dbReference>
<dbReference type="SUPFAM" id="SSF54106">
    <property type="entry name" value="LysM domain"/>
    <property type="match status" value="1"/>
</dbReference>
<dbReference type="CDD" id="cd00118">
    <property type="entry name" value="LysM"/>
    <property type="match status" value="1"/>
</dbReference>
<evidence type="ECO:0000313" key="5">
    <source>
        <dbReference type="EMBL" id="ADG81049.1"/>
    </source>
</evidence>
<dbReference type="Pfam" id="PF01476">
    <property type="entry name" value="LysM"/>
    <property type="match status" value="1"/>
</dbReference>
<name>D5X949_THEPJ</name>
<dbReference type="EMBL" id="CP002028">
    <property type="protein sequence ID" value="ADG81049.1"/>
    <property type="molecule type" value="Genomic_DNA"/>
</dbReference>
<dbReference type="Pfam" id="PF01551">
    <property type="entry name" value="Peptidase_M23"/>
    <property type="match status" value="1"/>
</dbReference>
<evidence type="ECO:0000256" key="1">
    <source>
        <dbReference type="ARBA" id="ARBA00022729"/>
    </source>
</evidence>
<dbReference type="InterPro" id="IPR036779">
    <property type="entry name" value="LysM_dom_sf"/>
</dbReference>
<evidence type="ECO:0000256" key="2">
    <source>
        <dbReference type="SAM" id="Phobius"/>
    </source>
</evidence>
<dbReference type="SUPFAM" id="SSF51261">
    <property type="entry name" value="Duplicated hybrid motif"/>
    <property type="match status" value="1"/>
</dbReference>
<gene>
    <name evidence="5" type="ordered locus">TherJR_0158</name>
</gene>
<evidence type="ECO:0000259" key="4">
    <source>
        <dbReference type="PROSITE" id="PS51782"/>
    </source>
</evidence>
<dbReference type="eggNOG" id="COG3583">
    <property type="taxonomic scope" value="Bacteria"/>
</dbReference>
<keyword evidence="6" id="KW-1185">Reference proteome</keyword>
<dbReference type="Gene3D" id="2.70.70.10">
    <property type="entry name" value="Glucose Permease (Domain IIA)"/>
    <property type="match status" value="1"/>
</dbReference>
<dbReference type="Gene3D" id="2.20.230.10">
    <property type="entry name" value="Resuscitation-promoting factor rpfb"/>
    <property type="match status" value="1"/>
</dbReference>
<dbReference type="HOGENOM" id="CLU_027710_2_1_9"/>
<dbReference type="SMART" id="SM00257">
    <property type="entry name" value="LysM"/>
    <property type="match status" value="1"/>
</dbReference>
<dbReference type="PANTHER" id="PTHR21666">
    <property type="entry name" value="PEPTIDASE-RELATED"/>
    <property type="match status" value="1"/>
</dbReference>
<dbReference type="GO" id="GO:0004222">
    <property type="term" value="F:metalloendopeptidase activity"/>
    <property type="evidence" value="ECO:0007669"/>
    <property type="project" value="TreeGrafter"/>
</dbReference>
<feature type="domain" description="LysM" evidence="4">
    <location>
        <begin position="305"/>
        <end position="349"/>
    </location>
</feature>
<accession>D5X949</accession>
<dbReference type="STRING" id="635013.TherJR_0158"/>
<feature type="domain" description="G5" evidence="3">
    <location>
        <begin position="356"/>
        <end position="436"/>
    </location>
</feature>
<evidence type="ECO:0000313" key="6">
    <source>
        <dbReference type="Proteomes" id="UP000002377"/>
    </source>
</evidence>
<dbReference type="AlphaFoldDB" id="D5X949"/>
<feature type="transmembrane region" description="Helical" evidence="2">
    <location>
        <begin position="126"/>
        <end position="146"/>
    </location>
</feature>
<organism evidence="5 6">
    <name type="scientific">Thermincola potens (strain JR)</name>
    <dbReference type="NCBI Taxonomy" id="635013"/>
    <lineage>
        <taxon>Bacteria</taxon>
        <taxon>Bacillati</taxon>
        <taxon>Bacillota</taxon>
        <taxon>Clostridia</taxon>
        <taxon>Eubacteriales</taxon>
        <taxon>Thermincolaceae</taxon>
        <taxon>Thermincola</taxon>
    </lineage>
</organism>
<dbReference type="InterPro" id="IPR011098">
    <property type="entry name" value="G5_dom"/>
</dbReference>
<protein>
    <submittedName>
        <fullName evidence="5">Peptidase M23</fullName>
    </submittedName>
</protein>
<dbReference type="InterPro" id="IPR016047">
    <property type="entry name" value="M23ase_b-sheet_dom"/>
</dbReference>
<keyword evidence="2" id="KW-0812">Transmembrane</keyword>
<dbReference type="eggNOG" id="COG0739">
    <property type="taxonomic scope" value="Bacteria"/>
</dbReference>
<sequence>MKSITDKARSIFGSLAAKNGTFFSSLIKTDLKFTSLFKSSRKKLRLQKTKEYFSKHSQRKQHIMAQRQTVLAKKSPSVRFLFRSFLKEKISLFTAVKFLRKTCSNTLTNIWSRINLGGSNGKWKKAVVVLTTVLCLAVITGVSVAYSTEKAVAVKVDGKQVALVSDKRAAQKVLEQLKKEKAQQWKQKLIIKEKVNFVDTEAKRYLIADIGELKPILDKKLTFIGVATGLKVNGKTVAILASRAEANKVLDTIKKRFTANINNMQTLSVGFREKVEISEIPASLADVVTVDQAVEKLMHGKEKARVHIVQSGDSLWTIARKYDTHVADLKAANPEIKGERLDLGQEIKLVKEEPLLTVVVEAKATVKETVPYNVKVVADKSMWKGRQKINQKGENGSREVTYKLVLANGTVENRTVLNQKVIKPAKDQIVVRGARLVVASRGGSGRLAWPTGGRITSRFGSRWGSMHTGLDIDGYTGQPVGAAEDGRVVSTGWDGAYGKQVTIDHGNGLRTKYAHLSKIEVSPGEHVSRGQLIGEVGSTGRSTGSHLHFEVIVGGSFRNPLSYLK</sequence>
<reference evidence="5 6" key="1">
    <citation type="submission" date="2010-05" db="EMBL/GenBank/DDBJ databases">
        <title>Complete sequence of Thermincola sp. JR.</title>
        <authorList>
            <consortium name="US DOE Joint Genome Institute"/>
            <person name="Lucas S."/>
            <person name="Copeland A."/>
            <person name="Lapidus A."/>
            <person name="Cheng J.-F."/>
            <person name="Bruce D."/>
            <person name="Goodwin L."/>
            <person name="Pitluck S."/>
            <person name="Chertkov O."/>
            <person name="Detter J.C."/>
            <person name="Han C."/>
            <person name="Tapia R."/>
            <person name="Land M."/>
            <person name="Hauser L."/>
            <person name="Kyrpides N."/>
            <person name="Mikhailova N."/>
            <person name="Hazen T.C."/>
            <person name="Woyke T."/>
        </authorList>
    </citation>
    <scope>NUCLEOTIDE SEQUENCE [LARGE SCALE GENOMIC DNA]</scope>
    <source>
        <strain evidence="5 6">JR</strain>
    </source>
</reference>
<keyword evidence="1" id="KW-0732">Signal</keyword>
<dbReference type="Gene3D" id="3.10.350.10">
    <property type="entry name" value="LysM domain"/>
    <property type="match status" value="1"/>
</dbReference>
<keyword evidence="2" id="KW-0472">Membrane</keyword>
<dbReference type="Pfam" id="PF07501">
    <property type="entry name" value="G5"/>
    <property type="match status" value="1"/>
</dbReference>
<dbReference type="InterPro" id="IPR011055">
    <property type="entry name" value="Dup_hybrid_motif"/>
</dbReference>
<evidence type="ECO:0000259" key="3">
    <source>
        <dbReference type="PROSITE" id="PS51109"/>
    </source>
</evidence>
<dbReference type="PANTHER" id="PTHR21666:SF289">
    <property type="entry name" value="L-ALA--D-GLU ENDOPEPTIDASE"/>
    <property type="match status" value="1"/>
</dbReference>
<dbReference type="InterPro" id="IPR018392">
    <property type="entry name" value="LysM"/>
</dbReference>